<dbReference type="InterPro" id="IPR001406">
    <property type="entry name" value="PsdUridine_synth_TruA"/>
</dbReference>
<sequence>MRYFIEIAYDGQPYHGWQRQPQSISVQEVLEEALSTLLRVVIVVTGAGRTDAGVHAKQLYAHFDFSNLFTEKDLKNLQHRLNRFMPPSIAVNRIVPVTSEAHARFDAMVRSYEYKIHQAKNPFLNQHSYFFEKELDVERMNAASQYLLGKQDFKCFSRSNTDVKTYLCEITEARWEHNNTELLFTITADRFLRNMVRAVVGTLLDVGMHNIAPAHLKEIIASRSRSEAGASAPAHGLYLTAVKYPQKIFNLDGRR</sequence>
<evidence type="ECO:0000256" key="6">
    <source>
        <dbReference type="PIRSR" id="PIRSR001430-2"/>
    </source>
</evidence>
<feature type="domain" description="Pseudouridine synthase I TruA alpha/beta" evidence="8">
    <location>
        <begin position="8"/>
        <end position="106"/>
    </location>
</feature>
<gene>
    <name evidence="4" type="primary">truA</name>
    <name evidence="9" type="ORF">DSM00_1714</name>
</gene>
<keyword evidence="10" id="KW-1185">Reference proteome</keyword>
<accession>A0A4Q0P7E3</accession>
<dbReference type="CDD" id="cd02570">
    <property type="entry name" value="PseudoU_synth_EcTruA"/>
    <property type="match status" value="1"/>
</dbReference>
<dbReference type="InterPro" id="IPR020094">
    <property type="entry name" value="TruA/RsuA/RluB/E/F_N"/>
</dbReference>
<dbReference type="RefSeq" id="WP_128757603.1">
    <property type="nucleotide sequence ID" value="NZ_QOVM01000003.1"/>
</dbReference>
<dbReference type="PIRSF" id="PIRSF001430">
    <property type="entry name" value="tRNA_psdUrid_synth"/>
    <property type="match status" value="1"/>
</dbReference>
<evidence type="ECO:0000256" key="3">
    <source>
        <dbReference type="ARBA" id="ARBA00023235"/>
    </source>
</evidence>
<comment type="function">
    <text evidence="4">Formation of pseudouridine at positions 38, 39 and 40 in the anticodon stem and loop of transfer RNAs.</text>
</comment>
<feature type="binding site" evidence="4 6">
    <location>
        <position position="112"/>
    </location>
    <ligand>
        <name>substrate</name>
    </ligand>
</feature>
<name>A0A4Q0P7E3_9FLAO</name>
<dbReference type="Gene3D" id="3.30.70.580">
    <property type="entry name" value="Pseudouridine synthase I, catalytic domain, N-terminal subdomain"/>
    <property type="match status" value="1"/>
</dbReference>
<dbReference type="Pfam" id="PF01416">
    <property type="entry name" value="PseudoU_synth_1"/>
    <property type="match status" value="2"/>
</dbReference>
<dbReference type="EMBL" id="QOVM01000003">
    <property type="protein sequence ID" value="RXG22614.1"/>
    <property type="molecule type" value="Genomic_DNA"/>
</dbReference>
<proteinExistence type="inferred from homology"/>
<comment type="catalytic activity">
    <reaction evidence="4 7">
        <text>uridine(38/39/40) in tRNA = pseudouridine(38/39/40) in tRNA</text>
        <dbReference type="Rhea" id="RHEA:22376"/>
        <dbReference type="Rhea" id="RHEA-COMP:10085"/>
        <dbReference type="Rhea" id="RHEA-COMP:10087"/>
        <dbReference type="ChEBI" id="CHEBI:65314"/>
        <dbReference type="ChEBI" id="CHEBI:65315"/>
        <dbReference type="EC" id="5.4.99.12"/>
    </reaction>
</comment>
<evidence type="ECO:0000313" key="10">
    <source>
        <dbReference type="Proteomes" id="UP000289238"/>
    </source>
</evidence>
<comment type="similarity">
    <text evidence="1 4 7">Belongs to the tRNA pseudouridine synthase TruA family.</text>
</comment>
<dbReference type="InterPro" id="IPR020095">
    <property type="entry name" value="PsdUridine_synth_TruA_C"/>
</dbReference>
<dbReference type="GO" id="GO:0003723">
    <property type="term" value="F:RNA binding"/>
    <property type="evidence" value="ECO:0007669"/>
    <property type="project" value="InterPro"/>
</dbReference>
<dbReference type="PANTHER" id="PTHR11142">
    <property type="entry name" value="PSEUDOURIDYLATE SYNTHASE"/>
    <property type="match status" value="1"/>
</dbReference>
<feature type="domain" description="Pseudouridine synthase I TruA alpha/beta" evidence="8">
    <location>
        <begin position="143"/>
        <end position="245"/>
    </location>
</feature>
<evidence type="ECO:0000313" key="9">
    <source>
        <dbReference type="EMBL" id="RXG22614.1"/>
    </source>
</evidence>
<evidence type="ECO:0000256" key="5">
    <source>
        <dbReference type="PIRSR" id="PIRSR001430-1"/>
    </source>
</evidence>
<dbReference type="HAMAP" id="MF_00171">
    <property type="entry name" value="TruA"/>
    <property type="match status" value="1"/>
</dbReference>
<dbReference type="PANTHER" id="PTHR11142:SF0">
    <property type="entry name" value="TRNA PSEUDOURIDINE SYNTHASE-LIKE 1"/>
    <property type="match status" value="1"/>
</dbReference>
<dbReference type="GO" id="GO:0031119">
    <property type="term" value="P:tRNA pseudouridine synthesis"/>
    <property type="evidence" value="ECO:0007669"/>
    <property type="project" value="UniProtKB-UniRule"/>
</dbReference>
<dbReference type="OrthoDB" id="9811823at2"/>
<comment type="caution">
    <text evidence="4">Lacks conserved residue(s) required for the propagation of feature annotation.</text>
</comment>
<dbReference type="SUPFAM" id="SSF55120">
    <property type="entry name" value="Pseudouridine synthase"/>
    <property type="match status" value="1"/>
</dbReference>
<reference evidence="9 10" key="1">
    <citation type="submission" date="2018-07" db="EMBL/GenBank/DDBJ databases">
        <title>Leeuwenhoekiella genomics.</title>
        <authorList>
            <person name="Tahon G."/>
            <person name="Willems A."/>
        </authorList>
    </citation>
    <scope>NUCLEOTIDE SEQUENCE [LARGE SCALE GENOMIC DNA]</scope>
    <source>
        <strain evidence="9 10">LMG 22550</strain>
    </source>
</reference>
<dbReference type="Proteomes" id="UP000289238">
    <property type="component" value="Unassembled WGS sequence"/>
</dbReference>
<protein>
    <recommendedName>
        <fullName evidence="4">tRNA pseudouridine synthase A</fullName>
        <ecNumber evidence="4">5.4.99.12</ecNumber>
    </recommendedName>
    <alternativeName>
        <fullName evidence="4">tRNA pseudouridine(38-40) synthase</fullName>
    </alternativeName>
    <alternativeName>
        <fullName evidence="4">tRNA pseudouridylate synthase I</fullName>
    </alternativeName>
    <alternativeName>
        <fullName evidence="4">tRNA-uridine isomerase I</fullName>
    </alternativeName>
</protein>
<dbReference type="EC" id="5.4.99.12" evidence="4"/>
<organism evidence="9 10">
    <name type="scientific">Leeuwenhoekiella aequorea</name>
    <dbReference type="NCBI Taxonomy" id="283736"/>
    <lineage>
        <taxon>Bacteria</taxon>
        <taxon>Pseudomonadati</taxon>
        <taxon>Bacteroidota</taxon>
        <taxon>Flavobacteriia</taxon>
        <taxon>Flavobacteriales</taxon>
        <taxon>Flavobacteriaceae</taxon>
        <taxon>Leeuwenhoekiella</taxon>
    </lineage>
</organism>
<evidence type="ECO:0000256" key="1">
    <source>
        <dbReference type="ARBA" id="ARBA00009375"/>
    </source>
</evidence>
<evidence type="ECO:0000256" key="2">
    <source>
        <dbReference type="ARBA" id="ARBA00022694"/>
    </source>
</evidence>
<dbReference type="GO" id="GO:0160147">
    <property type="term" value="F:tRNA pseudouridine(38-40) synthase activity"/>
    <property type="evidence" value="ECO:0007669"/>
    <property type="project" value="UniProtKB-EC"/>
</dbReference>
<dbReference type="FunFam" id="3.30.70.580:FF:000001">
    <property type="entry name" value="tRNA pseudouridine synthase A"/>
    <property type="match status" value="1"/>
</dbReference>
<dbReference type="InterPro" id="IPR020103">
    <property type="entry name" value="PsdUridine_synth_cat_dom_sf"/>
</dbReference>
<comment type="subunit">
    <text evidence="4">Homodimer.</text>
</comment>
<keyword evidence="2 4" id="KW-0819">tRNA processing</keyword>
<evidence type="ECO:0000259" key="8">
    <source>
        <dbReference type="Pfam" id="PF01416"/>
    </source>
</evidence>
<evidence type="ECO:0000256" key="7">
    <source>
        <dbReference type="RuleBase" id="RU003792"/>
    </source>
</evidence>
<dbReference type="InterPro" id="IPR020097">
    <property type="entry name" value="PsdUridine_synth_TruA_a/b_dom"/>
</dbReference>
<dbReference type="AlphaFoldDB" id="A0A4Q0P7E3"/>
<feature type="active site" description="Nucleophile" evidence="4 5">
    <location>
        <position position="51"/>
    </location>
</feature>
<keyword evidence="3 4" id="KW-0413">Isomerase</keyword>
<evidence type="ECO:0000256" key="4">
    <source>
        <dbReference type="HAMAP-Rule" id="MF_00171"/>
    </source>
</evidence>
<dbReference type="Gene3D" id="3.30.70.660">
    <property type="entry name" value="Pseudouridine synthase I, catalytic domain, C-terminal subdomain"/>
    <property type="match status" value="1"/>
</dbReference>
<dbReference type="NCBIfam" id="TIGR00071">
    <property type="entry name" value="hisT_truA"/>
    <property type="match status" value="1"/>
</dbReference>
<comment type="caution">
    <text evidence="9">The sequence shown here is derived from an EMBL/GenBank/DDBJ whole genome shotgun (WGS) entry which is preliminary data.</text>
</comment>